<name>A0A5C6ESK0_9BACT</name>
<sequence length="176" mass="19110">MFIRLFALFVIVPLVELYLLLRLSEATSWGTTLAIVIVTGFIGSVLARREGVMAWRRFGAAMAEGRMPSKEIQDGLMIVFAAALLLTPGLITDFVGFSLLVPMGRNFFRRLVLARYGGSFHVQVNGQTVQGSATHAQHRGPVVPGDGGPDHAASETPLNRQPRVDTIDAAAVKHRT</sequence>
<keyword evidence="2" id="KW-1133">Transmembrane helix</keyword>
<dbReference type="RefSeq" id="WP_146534684.1">
    <property type="nucleotide sequence ID" value="NZ_SJPX01000003.1"/>
</dbReference>
<evidence type="ECO:0000256" key="1">
    <source>
        <dbReference type="SAM" id="MobiDB-lite"/>
    </source>
</evidence>
<dbReference type="Proteomes" id="UP000317977">
    <property type="component" value="Unassembled WGS sequence"/>
</dbReference>
<protein>
    <submittedName>
        <fullName evidence="3">Phage T7 F exclusion suppressor FxsA</fullName>
    </submittedName>
</protein>
<accession>A0A5C6ESK0</accession>
<keyword evidence="4" id="KW-1185">Reference proteome</keyword>
<organism evidence="3 4">
    <name type="scientific">Rubripirellula reticaptiva</name>
    <dbReference type="NCBI Taxonomy" id="2528013"/>
    <lineage>
        <taxon>Bacteria</taxon>
        <taxon>Pseudomonadati</taxon>
        <taxon>Planctomycetota</taxon>
        <taxon>Planctomycetia</taxon>
        <taxon>Pirellulales</taxon>
        <taxon>Pirellulaceae</taxon>
        <taxon>Rubripirellula</taxon>
    </lineage>
</organism>
<keyword evidence="2" id="KW-0472">Membrane</keyword>
<dbReference type="EMBL" id="SJPX01000003">
    <property type="protein sequence ID" value="TWU51300.1"/>
    <property type="molecule type" value="Genomic_DNA"/>
</dbReference>
<dbReference type="Pfam" id="PF04186">
    <property type="entry name" value="FxsA"/>
    <property type="match status" value="1"/>
</dbReference>
<dbReference type="PANTHER" id="PTHR35335:SF1">
    <property type="entry name" value="UPF0716 PROTEIN FXSA"/>
    <property type="match status" value="1"/>
</dbReference>
<evidence type="ECO:0000256" key="2">
    <source>
        <dbReference type="SAM" id="Phobius"/>
    </source>
</evidence>
<dbReference type="GO" id="GO:0016020">
    <property type="term" value="C:membrane"/>
    <property type="evidence" value="ECO:0007669"/>
    <property type="project" value="InterPro"/>
</dbReference>
<feature type="transmembrane region" description="Helical" evidence="2">
    <location>
        <begin position="76"/>
        <end position="101"/>
    </location>
</feature>
<comment type="caution">
    <text evidence="3">The sequence shown here is derived from an EMBL/GenBank/DDBJ whole genome shotgun (WGS) entry which is preliminary data.</text>
</comment>
<dbReference type="AlphaFoldDB" id="A0A5C6ESK0"/>
<proteinExistence type="predicted"/>
<dbReference type="NCBIfam" id="NF008528">
    <property type="entry name" value="PRK11463.1-2"/>
    <property type="match status" value="1"/>
</dbReference>
<reference evidence="3 4" key="1">
    <citation type="submission" date="2019-02" db="EMBL/GenBank/DDBJ databases">
        <title>Deep-cultivation of Planctomycetes and their phenomic and genomic characterization uncovers novel biology.</title>
        <authorList>
            <person name="Wiegand S."/>
            <person name="Jogler M."/>
            <person name="Boedeker C."/>
            <person name="Pinto D."/>
            <person name="Vollmers J."/>
            <person name="Rivas-Marin E."/>
            <person name="Kohn T."/>
            <person name="Peeters S.H."/>
            <person name="Heuer A."/>
            <person name="Rast P."/>
            <person name="Oberbeckmann S."/>
            <person name="Bunk B."/>
            <person name="Jeske O."/>
            <person name="Meyerdierks A."/>
            <person name="Storesund J.E."/>
            <person name="Kallscheuer N."/>
            <person name="Luecker S."/>
            <person name="Lage O.M."/>
            <person name="Pohl T."/>
            <person name="Merkel B.J."/>
            <person name="Hornburger P."/>
            <person name="Mueller R.-W."/>
            <person name="Bruemmer F."/>
            <person name="Labrenz M."/>
            <person name="Spormann A.M."/>
            <person name="Op Den Camp H."/>
            <person name="Overmann J."/>
            <person name="Amann R."/>
            <person name="Jetten M.S.M."/>
            <person name="Mascher T."/>
            <person name="Medema M.H."/>
            <person name="Devos D.P."/>
            <person name="Kaster A.-K."/>
            <person name="Ovreas L."/>
            <person name="Rohde M."/>
            <person name="Galperin M.Y."/>
            <person name="Jogler C."/>
        </authorList>
    </citation>
    <scope>NUCLEOTIDE SEQUENCE [LARGE SCALE GENOMIC DNA]</scope>
    <source>
        <strain evidence="3 4">Poly59</strain>
    </source>
</reference>
<gene>
    <name evidence="3" type="ORF">Poly59_28920</name>
</gene>
<feature type="region of interest" description="Disordered" evidence="1">
    <location>
        <begin position="129"/>
        <end position="165"/>
    </location>
</feature>
<evidence type="ECO:0000313" key="3">
    <source>
        <dbReference type="EMBL" id="TWU51300.1"/>
    </source>
</evidence>
<evidence type="ECO:0000313" key="4">
    <source>
        <dbReference type="Proteomes" id="UP000317977"/>
    </source>
</evidence>
<keyword evidence="2" id="KW-0812">Transmembrane</keyword>
<feature type="transmembrane region" description="Helical" evidence="2">
    <location>
        <begin position="27"/>
        <end position="47"/>
    </location>
</feature>
<dbReference type="InterPro" id="IPR007313">
    <property type="entry name" value="FxsA"/>
</dbReference>
<dbReference type="PANTHER" id="PTHR35335">
    <property type="entry name" value="UPF0716 PROTEIN FXSA"/>
    <property type="match status" value="1"/>
</dbReference>
<dbReference type="OrthoDB" id="9792788at2"/>